<sequence>MATYSEYRQQSFITNNDFELYSSFDWNHDQSYIPNTTYPEQTYIPSTTYDTVADQAACAQPFSDGYSLSGPGKHEVHDAAFTYLPTNSTAHSFDYSHQPSVLSAPSDSGASIQSSLSSAIGSPSVNPQQQNQGWHFRQGIALLDRIAQHDIFATSRFEIDPIPIMDKACVASAAQDRPDSDEMSYSWSISMPYDTPTSAVSAASSWTIVASGDEGKHSALSVRTRQHTASPKDSIFKSPNTPASASSLPGSISASPPQSNALQQAAQSRANPSLIQQFSPAQATGTQYTDIPAIHSPQHMTYPSIPKRAPSRSPHLAVGKVSGSSSPYMRTHQWQPYPALPCLRR</sequence>
<comment type="caution">
    <text evidence="2">The sequence shown here is derived from an EMBL/GenBank/DDBJ whole genome shotgun (WGS) entry which is preliminary data.</text>
</comment>
<feature type="compositionally biased region" description="Polar residues" evidence="1">
    <location>
        <begin position="258"/>
        <end position="272"/>
    </location>
</feature>
<dbReference type="Proteomes" id="UP000192596">
    <property type="component" value="Unassembled WGS sequence"/>
</dbReference>
<feature type="region of interest" description="Disordered" evidence="1">
    <location>
        <begin position="104"/>
        <end position="131"/>
    </location>
</feature>
<gene>
    <name evidence="2" type="ORF">B0A48_18521</name>
</gene>
<proteinExistence type="predicted"/>
<evidence type="ECO:0000313" key="2">
    <source>
        <dbReference type="EMBL" id="OQN95519.1"/>
    </source>
</evidence>
<keyword evidence="3" id="KW-1185">Reference proteome</keyword>
<feature type="compositionally biased region" description="Polar residues" evidence="1">
    <location>
        <begin position="221"/>
        <end position="241"/>
    </location>
</feature>
<dbReference type="AlphaFoldDB" id="A0A1V8S902"/>
<protein>
    <submittedName>
        <fullName evidence="2">Uncharacterized protein</fullName>
    </submittedName>
</protein>
<name>A0A1V8S902_9PEZI</name>
<dbReference type="OrthoDB" id="6077919at2759"/>
<dbReference type="InParanoid" id="A0A1V8S902"/>
<evidence type="ECO:0000313" key="3">
    <source>
        <dbReference type="Proteomes" id="UP000192596"/>
    </source>
</evidence>
<feature type="compositionally biased region" description="Low complexity" evidence="1">
    <location>
        <begin position="242"/>
        <end position="257"/>
    </location>
</feature>
<evidence type="ECO:0000256" key="1">
    <source>
        <dbReference type="SAM" id="MobiDB-lite"/>
    </source>
</evidence>
<feature type="compositionally biased region" description="Low complexity" evidence="1">
    <location>
        <begin position="106"/>
        <end position="124"/>
    </location>
</feature>
<feature type="region of interest" description="Disordered" evidence="1">
    <location>
        <begin position="306"/>
        <end position="327"/>
    </location>
</feature>
<dbReference type="STRING" id="1507870.A0A1V8S902"/>
<accession>A0A1V8S902</accession>
<reference evidence="3" key="1">
    <citation type="submission" date="2017-03" db="EMBL/GenBank/DDBJ databases">
        <title>Genomes of endolithic fungi from Antarctica.</title>
        <authorList>
            <person name="Coleine C."/>
            <person name="Masonjones S."/>
            <person name="Stajich J.E."/>
        </authorList>
    </citation>
    <scope>NUCLEOTIDE SEQUENCE [LARGE SCALE GENOMIC DNA]</scope>
    <source>
        <strain evidence="3">CCFEE 5527</strain>
    </source>
</reference>
<feature type="region of interest" description="Disordered" evidence="1">
    <location>
        <begin position="214"/>
        <end position="272"/>
    </location>
</feature>
<organism evidence="2 3">
    <name type="scientific">Cryoendolithus antarcticus</name>
    <dbReference type="NCBI Taxonomy" id="1507870"/>
    <lineage>
        <taxon>Eukaryota</taxon>
        <taxon>Fungi</taxon>
        <taxon>Dikarya</taxon>
        <taxon>Ascomycota</taxon>
        <taxon>Pezizomycotina</taxon>
        <taxon>Dothideomycetes</taxon>
        <taxon>Dothideomycetidae</taxon>
        <taxon>Cladosporiales</taxon>
        <taxon>Cladosporiaceae</taxon>
        <taxon>Cryoendolithus</taxon>
    </lineage>
</organism>
<dbReference type="EMBL" id="NAJO01000091">
    <property type="protein sequence ID" value="OQN95519.1"/>
    <property type="molecule type" value="Genomic_DNA"/>
</dbReference>